<evidence type="ECO:0000313" key="1">
    <source>
        <dbReference type="EMBL" id="KAJ1358786.1"/>
    </source>
</evidence>
<proteinExistence type="predicted"/>
<organism evidence="1 2">
    <name type="scientific">Parelaphostrongylus tenuis</name>
    <name type="common">Meningeal worm</name>
    <dbReference type="NCBI Taxonomy" id="148309"/>
    <lineage>
        <taxon>Eukaryota</taxon>
        <taxon>Metazoa</taxon>
        <taxon>Ecdysozoa</taxon>
        <taxon>Nematoda</taxon>
        <taxon>Chromadorea</taxon>
        <taxon>Rhabditida</taxon>
        <taxon>Rhabditina</taxon>
        <taxon>Rhabditomorpha</taxon>
        <taxon>Strongyloidea</taxon>
        <taxon>Metastrongylidae</taxon>
        <taxon>Parelaphostrongylus</taxon>
    </lineage>
</organism>
<evidence type="ECO:0000313" key="2">
    <source>
        <dbReference type="Proteomes" id="UP001196413"/>
    </source>
</evidence>
<dbReference type="Proteomes" id="UP001196413">
    <property type="component" value="Unassembled WGS sequence"/>
</dbReference>
<dbReference type="AlphaFoldDB" id="A0AAD5N2F1"/>
<gene>
    <name evidence="1" type="ORF">KIN20_017305</name>
</gene>
<accession>A0AAD5N2F1</accession>
<comment type="caution">
    <text evidence="1">The sequence shown here is derived from an EMBL/GenBank/DDBJ whole genome shotgun (WGS) entry which is preliminary data.</text>
</comment>
<protein>
    <submittedName>
        <fullName evidence="1">Uncharacterized protein</fullName>
    </submittedName>
</protein>
<keyword evidence="2" id="KW-1185">Reference proteome</keyword>
<name>A0AAD5N2F1_PARTN</name>
<dbReference type="EMBL" id="JAHQIW010003470">
    <property type="protein sequence ID" value="KAJ1358786.1"/>
    <property type="molecule type" value="Genomic_DNA"/>
</dbReference>
<reference evidence="1" key="1">
    <citation type="submission" date="2021-06" db="EMBL/GenBank/DDBJ databases">
        <title>Parelaphostrongylus tenuis whole genome reference sequence.</title>
        <authorList>
            <person name="Garwood T.J."/>
            <person name="Larsen P.A."/>
            <person name="Fountain-Jones N.M."/>
            <person name="Garbe J.R."/>
            <person name="Macchietto M.G."/>
            <person name="Kania S.A."/>
            <person name="Gerhold R.W."/>
            <person name="Richards J.E."/>
            <person name="Wolf T.M."/>
        </authorList>
    </citation>
    <scope>NUCLEOTIDE SEQUENCE</scope>
    <source>
        <strain evidence="1">MNPRO001-30</strain>
        <tissue evidence="1">Meninges</tissue>
    </source>
</reference>
<sequence>MEVFLTNPVRRHRSSPAFHSNEVVEKILLEELPIFMNAIFFLNVAFGMKPAFIISQTNGKRFCVKKSKSSRKAIWSRPPLAITSSYHESQFLKAFRAPLSRLVIFAGKSPPQ</sequence>